<dbReference type="AlphaFoldDB" id="A0A2T6AQL4"/>
<evidence type="ECO:0000256" key="3">
    <source>
        <dbReference type="ARBA" id="ARBA00022729"/>
    </source>
</evidence>
<dbReference type="InterPro" id="IPR006311">
    <property type="entry name" value="TAT_signal"/>
</dbReference>
<gene>
    <name evidence="5" type="ORF">C8N44_11896</name>
</gene>
<keyword evidence="6" id="KW-1185">Reference proteome</keyword>
<name>A0A2T6AQL4_9RHOB</name>
<evidence type="ECO:0000256" key="2">
    <source>
        <dbReference type="ARBA" id="ARBA00010742"/>
    </source>
</evidence>
<dbReference type="Proteomes" id="UP000244069">
    <property type="component" value="Unassembled WGS sequence"/>
</dbReference>
<dbReference type="PANTHER" id="PTHR30024:SF47">
    <property type="entry name" value="TAURINE-BINDING PERIPLASMIC PROTEIN"/>
    <property type="match status" value="1"/>
</dbReference>
<dbReference type="Pfam" id="PF09084">
    <property type="entry name" value="NMT1"/>
    <property type="match status" value="1"/>
</dbReference>
<comment type="similarity">
    <text evidence="2">Belongs to the bacterial solute-binding protein SsuA/TauA family.</text>
</comment>
<dbReference type="OrthoDB" id="7808807at2"/>
<keyword evidence="3" id="KW-0732">Signal</keyword>
<dbReference type="EMBL" id="QBKN01000018">
    <property type="protein sequence ID" value="PTX46119.1"/>
    <property type="molecule type" value="Genomic_DNA"/>
</dbReference>
<dbReference type="RefSeq" id="WP_107977499.1">
    <property type="nucleotide sequence ID" value="NZ_BMEZ01000019.1"/>
</dbReference>
<organism evidence="5 6">
    <name type="scientific">Allosediminivita pacifica</name>
    <dbReference type="NCBI Taxonomy" id="1267769"/>
    <lineage>
        <taxon>Bacteria</taxon>
        <taxon>Pseudomonadati</taxon>
        <taxon>Pseudomonadota</taxon>
        <taxon>Alphaproteobacteria</taxon>
        <taxon>Rhodobacterales</taxon>
        <taxon>Paracoccaceae</taxon>
        <taxon>Allosediminivita</taxon>
    </lineage>
</organism>
<dbReference type="Gene3D" id="3.40.190.10">
    <property type="entry name" value="Periplasmic binding protein-like II"/>
    <property type="match status" value="2"/>
</dbReference>
<feature type="domain" description="SsuA/THI5-like" evidence="4">
    <location>
        <begin position="49"/>
        <end position="253"/>
    </location>
</feature>
<dbReference type="InterPro" id="IPR015168">
    <property type="entry name" value="SsuA/THI5"/>
</dbReference>
<protein>
    <submittedName>
        <fullName evidence="5">NitT/TauT family transport system substrate-binding protein</fullName>
    </submittedName>
</protein>
<dbReference type="PROSITE" id="PS51318">
    <property type="entry name" value="TAT"/>
    <property type="match status" value="1"/>
</dbReference>
<evidence type="ECO:0000256" key="1">
    <source>
        <dbReference type="ARBA" id="ARBA00004418"/>
    </source>
</evidence>
<evidence type="ECO:0000259" key="4">
    <source>
        <dbReference type="Pfam" id="PF09084"/>
    </source>
</evidence>
<dbReference type="PANTHER" id="PTHR30024">
    <property type="entry name" value="ALIPHATIC SULFONATES-BINDING PROTEIN-RELATED"/>
    <property type="match status" value="1"/>
</dbReference>
<dbReference type="SUPFAM" id="SSF53850">
    <property type="entry name" value="Periplasmic binding protein-like II"/>
    <property type="match status" value="1"/>
</dbReference>
<evidence type="ECO:0000313" key="5">
    <source>
        <dbReference type="EMBL" id="PTX46119.1"/>
    </source>
</evidence>
<accession>A0A2T6AQL4</accession>
<comment type="caution">
    <text evidence="5">The sequence shown here is derived from an EMBL/GenBank/DDBJ whole genome shotgun (WGS) entry which is preliminary data.</text>
</comment>
<proteinExistence type="inferred from homology"/>
<sequence>MTQSSMDRRSFLAAMGGTAGALSFGLPRVAFAQSQTARISEAIHLGLYMPLYTAINKGFFEEQGLGSKLSTAGGIAKPVPALLSGSADFAVTGTGMSINATAEGAQMVNVAKIAGQISVFVVTRPGMTFSGPEDFEGKTIATLQFPSNTYTTPAYAMQQAGLDPETDATFLQLPFGAQLQAVADGRADLATVFEWDASIGATQFDLEVKFALGEALGPAVFSSTFVTKELTEEQPELVQGYCNAIAAAEKLLHEDEQVFVEVATKEFPTVDPAVIEAARPRFFGDVPIVPRNPTISEQEWNTLVAHEAGVGTLRADLPYSQMVDNSFAEKAAQEFGLS</sequence>
<reference evidence="5 6" key="1">
    <citation type="submission" date="2018-04" db="EMBL/GenBank/DDBJ databases">
        <title>Genomic Encyclopedia of Archaeal and Bacterial Type Strains, Phase II (KMG-II): from individual species to whole genera.</title>
        <authorList>
            <person name="Goeker M."/>
        </authorList>
    </citation>
    <scope>NUCLEOTIDE SEQUENCE [LARGE SCALE GENOMIC DNA]</scope>
    <source>
        <strain evidence="5 6">DSM 29329</strain>
    </source>
</reference>
<dbReference type="GO" id="GO:0042597">
    <property type="term" value="C:periplasmic space"/>
    <property type="evidence" value="ECO:0007669"/>
    <property type="project" value="UniProtKB-SubCell"/>
</dbReference>
<comment type="subcellular location">
    <subcellularLocation>
        <location evidence="1">Periplasm</location>
    </subcellularLocation>
</comment>
<evidence type="ECO:0000313" key="6">
    <source>
        <dbReference type="Proteomes" id="UP000244069"/>
    </source>
</evidence>